<proteinExistence type="predicted"/>
<organism evidence="2 3">
    <name type="scientific">Putridiphycobacter roseus</name>
    <dbReference type="NCBI Taxonomy" id="2219161"/>
    <lineage>
        <taxon>Bacteria</taxon>
        <taxon>Pseudomonadati</taxon>
        <taxon>Bacteroidota</taxon>
        <taxon>Flavobacteriia</taxon>
        <taxon>Flavobacteriales</taxon>
        <taxon>Crocinitomicaceae</taxon>
        <taxon>Putridiphycobacter</taxon>
    </lineage>
</organism>
<dbReference type="NCBIfam" id="TIGR04131">
    <property type="entry name" value="Bac_Flav_CTERM"/>
    <property type="match status" value="1"/>
</dbReference>
<gene>
    <name evidence="2" type="ORF">DNU06_10225</name>
</gene>
<evidence type="ECO:0000313" key="2">
    <source>
        <dbReference type="EMBL" id="PZE17110.1"/>
    </source>
</evidence>
<dbReference type="EMBL" id="QKSB01000005">
    <property type="protein sequence ID" value="PZE17110.1"/>
    <property type="molecule type" value="Genomic_DNA"/>
</dbReference>
<protein>
    <recommendedName>
        <fullName evidence="4">Ig-like domain-containing protein</fullName>
    </recommendedName>
</protein>
<evidence type="ECO:0000313" key="3">
    <source>
        <dbReference type="Proteomes" id="UP000249248"/>
    </source>
</evidence>
<accession>A0A2W1N0P7</accession>
<dbReference type="Proteomes" id="UP000249248">
    <property type="component" value="Unassembled WGS sequence"/>
</dbReference>
<evidence type="ECO:0008006" key="4">
    <source>
        <dbReference type="Google" id="ProtNLM"/>
    </source>
</evidence>
<name>A0A2W1N0P7_9FLAO</name>
<keyword evidence="1" id="KW-0732">Signal</keyword>
<comment type="caution">
    <text evidence="2">The sequence shown here is derived from an EMBL/GenBank/DDBJ whole genome shotgun (WGS) entry which is preliminary data.</text>
</comment>
<feature type="signal peptide" evidence="1">
    <location>
        <begin position="1"/>
        <end position="23"/>
    </location>
</feature>
<feature type="chain" id="PRO_5015871331" description="Ig-like domain-containing protein" evidence="1">
    <location>
        <begin position="24"/>
        <end position="438"/>
    </location>
</feature>
<dbReference type="RefSeq" id="WP_111063234.1">
    <property type="nucleotide sequence ID" value="NZ_JBHUCU010000032.1"/>
</dbReference>
<dbReference type="Pfam" id="PF13585">
    <property type="entry name" value="CHU_C"/>
    <property type="match status" value="1"/>
</dbReference>
<reference evidence="2 3" key="1">
    <citation type="submission" date="2018-06" db="EMBL/GenBank/DDBJ databases">
        <title>The draft genome sequence of Crocinitomix sp. SM1701.</title>
        <authorList>
            <person name="Zhang X."/>
        </authorList>
    </citation>
    <scope>NUCLEOTIDE SEQUENCE [LARGE SCALE GENOMIC DNA]</scope>
    <source>
        <strain evidence="2 3">SM1701</strain>
    </source>
</reference>
<keyword evidence="3" id="KW-1185">Reference proteome</keyword>
<evidence type="ECO:0000256" key="1">
    <source>
        <dbReference type="SAM" id="SignalP"/>
    </source>
</evidence>
<dbReference type="AlphaFoldDB" id="A0A2W1N0P7"/>
<dbReference type="InterPro" id="IPR026341">
    <property type="entry name" value="T9SS_type_B"/>
</dbReference>
<sequence>MILKIVNTILFTFLFLFAGFAQPGNDDCVNAVEICVNQVYAGTTVGATLENCFSTNPNGCADDNTPCFTPRATVWYKFTTNANGGAVTVNFTNVVVNQVVNQGKALQAVIVESDVVCEGGNYNYFGACQNNGLTDFSIAPTGPLAPNKTYYIQVNGSAVPPGEINPAEVTFDISIAGAGVELLPIAVSIATKKTVICQREDVSVDVTTTNCFSNPMFEWYYNGILVSEELNFSTAILSESGFLYLKANCGATACPSVAFSDSIYFDVTPINADAGPDLLLQLGEAATINGSGTGVPTWTPVTGLNFDNTFTPSASPDVSTTYFLLVVNGLCSMTDEMNITIKSGIDIPEAFTPNGDFNNDVWEIGFIDQYLNNQVTIFDRSGQVVFSVVGYNNGNNVWDGTYKGNPVPASTYFYVIDLRDKATSNEENVYRGSVTVLR</sequence>